<dbReference type="GO" id="GO:0016020">
    <property type="term" value="C:membrane"/>
    <property type="evidence" value="ECO:0007669"/>
    <property type="project" value="TreeGrafter"/>
</dbReference>
<dbReference type="InterPro" id="IPR023828">
    <property type="entry name" value="Peptidase_S8_Ser-AS"/>
</dbReference>
<reference evidence="6" key="1">
    <citation type="submission" date="2019-11" db="UniProtKB">
        <authorList>
            <consortium name="WormBaseParasite"/>
        </authorList>
    </citation>
    <scope>IDENTIFICATION</scope>
</reference>
<dbReference type="AlphaFoldDB" id="A0A5K3G446"/>
<name>A0A5K3G446_MESCO</name>
<feature type="domain" description="Peptidase S8/S53" evidence="5">
    <location>
        <begin position="17"/>
        <end position="97"/>
    </location>
</feature>
<comment type="caution">
    <text evidence="4">Lacks conserved residue(s) required for the propagation of feature annotation.</text>
</comment>
<dbReference type="WBParaSite" id="MCU_012914-RA">
    <property type="protein sequence ID" value="MCU_012914-RA"/>
    <property type="gene ID" value="MCU_012914"/>
</dbReference>
<dbReference type="PROSITE" id="PS51892">
    <property type="entry name" value="SUBTILASE"/>
    <property type="match status" value="1"/>
</dbReference>
<dbReference type="InterPro" id="IPR036852">
    <property type="entry name" value="Peptidase_S8/S53_dom_sf"/>
</dbReference>
<sequence length="178" mass="19898">MWLMLHEVARLSLDTGVGTIDLYGNCTLHHSGTSAAAPEAAGVLALALEANPELTWRDMQHLIVHTSKRNHLYDREGTHNSTINGAGLEFNHLFGYGVLDAGDMVRIAKLWTTVPERFHCIAGFFSGRKVVAVGKPSQLELFAESCRDNPESQVRIVRRQIMVLLTWSNITFHLPYLF</sequence>
<evidence type="ECO:0000256" key="3">
    <source>
        <dbReference type="ARBA" id="ARBA00022825"/>
    </source>
</evidence>
<dbReference type="PANTHER" id="PTHR42884:SF13">
    <property type="entry name" value="NEUROENDOCRINE CONVERTASE 2"/>
    <property type="match status" value="1"/>
</dbReference>
<dbReference type="PANTHER" id="PTHR42884">
    <property type="entry name" value="PROPROTEIN CONVERTASE SUBTILISIN/KEXIN-RELATED"/>
    <property type="match status" value="1"/>
</dbReference>
<protein>
    <submittedName>
        <fullName evidence="6">Peptidase_S8 domain-containing protein</fullName>
    </submittedName>
</protein>
<evidence type="ECO:0000256" key="4">
    <source>
        <dbReference type="PROSITE-ProRule" id="PRU01240"/>
    </source>
</evidence>
<dbReference type="GO" id="GO:0004252">
    <property type="term" value="F:serine-type endopeptidase activity"/>
    <property type="evidence" value="ECO:0007669"/>
    <property type="project" value="InterPro"/>
</dbReference>
<evidence type="ECO:0000313" key="6">
    <source>
        <dbReference type="WBParaSite" id="MCU_012914-RA"/>
    </source>
</evidence>
<dbReference type="Pfam" id="PF00082">
    <property type="entry name" value="Peptidase_S8"/>
    <property type="match status" value="1"/>
</dbReference>
<keyword evidence="2" id="KW-0378">Hydrolase</keyword>
<dbReference type="GO" id="GO:0043005">
    <property type="term" value="C:neuron projection"/>
    <property type="evidence" value="ECO:0007669"/>
    <property type="project" value="TreeGrafter"/>
</dbReference>
<dbReference type="GO" id="GO:0005615">
    <property type="term" value="C:extracellular space"/>
    <property type="evidence" value="ECO:0007669"/>
    <property type="project" value="TreeGrafter"/>
</dbReference>
<dbReference type="Gene3D" id="3.40.50.200">
    <property type="entry name" value="Peptidase S8/S53 domain"/>
    <property type="match status" value="1"/>
</dbReference>
<evidence type="ECO:0000256" key="2">
    <source>
        <dbReference type="ARBA" id="ARBA00022801"/>
    </source>
</evidence>
<organism evidence="6">
    <name type="scientific">Mesocestoides corti</name>
    <name type="common">Flatworm</name>
    <dbReference type="NCBI Taxonomy" id="53468"/>
    <lineage>
        <taxon>Eukaryota</taxon>
        <taxon>Metazoa</taxon>
        <taxon>Spiralia</taxon>
        <taxon>Lophotrochozoa</taxon>
        <taxon>Platyhelminthes</taxon>
        <taxon>Cestoda</taxon>
        <taxon>Eucestoda</taxon>
        <taxon>Cyclophyllidea</taxon>
        <taxon>Mesocestoididae</taxon>
        <taxon>Mesocestoides</taxon>
    </lineage>
</organism>
<keyword evidence="3" id="KW-0720">Serine protease</keyword>
<dbReference type="GO" id="GO:0016486">
    <property type="term" value="P:peptide hormone processing"/>
    <property type="evidence" value="ECO:0007669"/>
    <property type="project" value="TreeGrafter"/>
</dbReference>
<dbReference type="PROSITE" id="PS00138">
    <property type="entry name" value="SUBTILASE_SER"/>
    <property type="match status" value="1"/>
</dbReference>
<accession>A0A5K3G446</accession>
<evidence type="ECO:0000256" key="1">
    <source>
        <dbReference type="ARBA" id="ARBA00022670"/>
    </source>
</evidence>
<comment type="similarity">
    <text evidence="4">Belongs to the peptidase S8 family.</text>
</comment>
<proteinExistence type="inferred from homology"/>
<dbReference type="SUPFAM" id="SSF52743">
    <property type="entry name" value="Subtilisin-like"/>
    <property type="match status" value="1"/>
</dbReference>
<dbReference type="InterPro" id="IPR000209">
    <property type="entry name" value="Peptidase_S8/S53_dom"/>
</dbReference>
<keyword evidence="1" id="KW-0645">Protease</keyword>
<evidence type="ECO:0000259" key="5">
    <source>
        <dbReference type="Pfam" id="PF00082"/>
    </source>
</evidence>